<keyword evidence="2" id="KW-1185">Reference proteome</keyword>
<protein>
    <submittedName>
        <fullName evidence="1">Uncharacterized protein</fullName>
    </submittedName>
</protein>
<evidence type="ECO:0000313" key="1">
    <source>
        <dbReference type="EMBL" id="GBP49208.1"/>
    </source>
</evidence>
<proteinExistence type="predicted"/>
<reference evidence="1 2" key="1">
    <citation type="journal article" date="2019" name="Commun. Biol.">
        <title>The bagworm genome reveals a unique fibroin gene that provides high tensile strength.</title>
        <authorList>
            <person name="Kono N."/>
            <person name="Nakamura H."/>
            <person name="Ohtoshi R."/>
            <person name="Tomita M."/>
            <person name="Numata K."/>
            <person name="Arakawa K."/>
        </authorList>
    </citation>
    <scope>NUCLEOTIDE SEQUENCE [LARGE SCALE GENOMIC DNA]</scope>
</reference>
<evidence type="ECO:0000313" key="2">
    <source>
        <dbReference type="Proteomes" id="UP000299102"/>
    </source>
</evidence>
<gene>
    <name evidence="1" type="ORF">EVAR_96515_1</name>
</gene>
<name>A0A4C1WCU2_EUMVA</name>
<comment type="caution">
    <text evidence="1">The sequence shown here is derived from an EMBL/GenBank/DDBJ whole genome shotgun (WGS) entry which is preliminary data.</text>
</comment>
<dbReference type="Proteomes" id="UP000299102">
    <property type="component" value="Unassembled WGS sequence"/>
</dbReference>
<dbReference type="AlphaFoldDB" id="A0A4C1WCU2"/>
<accession>A0A4C1WCU2</accession>
<organism evidence="1 2">
    <name type="scientific">Eumeta variegata</name>
    <name type="common">Bagworm moth</name>
    <name type="synonym">Eumeta japonica</name>
    <dbReference type="NCBI Taxonomy" id="151549"/>
    <lineage>
        <taxon>Eukaryota</taxon>
        <taxon>Metazoa</taxon>
        <taxon>Ecdysozoa</taxon>
        <taxon>Arthropoda</taxon>
        <taxon>Hexapoda</taxon>
        <taxon>Insecta</taxon>
        <taxon>Pterygota</taxon>
        <taxon>Neoptera</taxon>
        <taxon>Endopterygota</taxon>
        <taxon>Lepidoptera</taxon>
        <taxon>Glossata</taxon>
        <taxon>Ditrysia</taxon>
        <taxon>Tineoidea</taxon>
        <taxon>Psychidae</taxon>
        <taxon>Oiketicinae</taxon>
        <taxon>Eumeta</taxon>
    </lineage>
</organism>
<sequence length="169" mass="18455">MQAVLRACVLPNTRATRRATHRASDRPAYSVTTLNLIEIPDIHTTAPKLKSPHSNSLKCRRLGTVATTDVQNALVRPPRRLPDAEVSDAARLPCFRRRGACPDIVGTIILIVNRCFGGPSPIGKTTQTRTGARRRGHRLADACVAEPCPALVNDHSPTWCPHLPRAHAQ</sequence>
<dbReference type="EMBL" id="BGZK01000540">
    <property type="protein sequence ID" value="GBP49208.1"/>
    <property type="molecule type" value="Genomic_DNA"/>
</dbReference>